<organism evidence="5 6">
    <name type="scientific">Desmophyllum pertusum</name>
    <dbReference type="NCBI Taxonomy" id="174260"/>
    <lineage>
        <taxon>Eukaryota</taxon>
        <taxon>Metazoa</taxon>
        <taxon>Cnidaria</taxon>
        <taxon>Anthozoa</taxon>
        <taxon>Hexacorallia</taxon>
        <taxon>Scleractinia</taxon>
        <taxon>Caryophylliina</taxon>
        <taxon>Caryophylliidae</taxon>
        <taxon>Desmophyllum</taxon>
    </lineage>
</organism>
<dbReference type="Gene3D" id="2.60.120.290">
    <property type="entry name" value="Spermadhesin, CUB domain"/>
    <property type="match status" value="1"/>
</dbReference>
<sequence>PLVTVKSSCEKLSLKQSETSGIILSTYNKDYNYGTASNYYYSNDMECHWNLSSTTKLELTFFTFSTQMNADYLYVYDGDSTSSPLVGRFSGTSLPNPITSSSNKLHVRFTSDGSVTSRGFRASYQ</sequence>
<gene>
    <name evidence="5" type="ORF">OS493_033651</name>
</gene>
<evidence type="ECO:0000313" key="6">
    <source>
        <dbReference type="Proteomes" id="UP001163046"/>
    </source>
</evidence>
<proteinExistence type="predicted"/>
<dbReference type="SMART" id="SM00042">
    <property type="entry name" value="CUB"/>
    <property type="match status" value="1"/>
</dbReference>
<comment type="caution">
    <text evidence="3">Lacks conserved residue(s) required for the propagation of feature annotation.</text>
</comment>
<reference evidence="5" key="1">
    <citation type="submission" date="2023-01" db="EMBL/GenBank/DDBJ databases">
        <title>Genome assembly of the deep-sea coral Lophelia pertusa.</title>
        <authorList>
            <person name="Herrera S."/>
            <person name="Cordes E."/>
        </authorList>
    </citation>
    <scope>NUCLEOTIDE SEQUENCE</scope>
    <source>
        <strain evidence="5">USNM1676648</strain>
        <tissue evidence="5">Polyp</tissue>
    </source>
</reference>
<dbReference type="AlphaFoldDB" id="A0A9W9YB76"/>
<feature type="non-terminal residue" evidence="5">
    <location>
        <position position="1"/>
    </location>
</feature>
<evidence type="ECO:0000256" key="3">
    <source>
        <dbReference type="PROSITE-ProRule" id="PRU00059"/>
    </source>
</evidence>
<evidence type="ECO:0000313" key="5">
    <source>
        <dbReference type="EMBL" id="KAJ7321800.1"/>
    </source>
</evidence>
<dbReference type="PROSITE" id="PS01180">
    <property type="entry name" value="CUB"/>
    <property type="match status" value="1"/>
</dbReference>
<evidence type="ECO:0000259" key="4">
    <source>
        <dbReference type="PROSITE" id="PS01180"/>
    </source>
</evidence>
<protein>
    <recommendedName>
        <fullName evidence="4">CUB domain-containing protein</fullName>
    </recommendedName>
</protein>
<feature type="domain" description="CUB" evidence="4">
    <location>
        <begin position="9"/>
        <end position="125"/>
    </location>
</feature>
<dbReference type="InterPro" id="IPR000859">
    <property type="entry name" value="CUB_dom"/>
</dbReference>
<name>A0A9W9YB76_9CNID</name>
<dbReference type="PANTHER" id="PTHR24251">
    <property type="entry name" value="OVOCHYMASE-RELATED"/>
    <property type="match status" value="1"/>
</dbReference>
<dbReference type="SUPFAM" id="SSF49854">
    <property type="entry name" value="Spermadhesin, CUB domain"/>
    <property type="match status" value="1"/>
</dbReference>
<dbReference type="FunFam" id="2.60.120.290:FF:000005">
    <property type="entry name" value="Procollagen C-endopeptidase enhancer 1"/>
    <property type="match status" value="1"/>
</dbReference>
<feature type="non-terminal residue" evidence="5">
    <location>
        <position position="125"/>
    </location>
</feature>
<keyword evidence="6" id="KW-1185">Reference proteome</keyword>
<dbReference type="OrthoDB" id="431034at2759"/>
<accession>A0A9W9YB76</accession>
<dbReference type="Proteomes" id="UP001163046">
    <property type="component" value="Unassembled WGS sequence"/>
</dbReference>
<dbReference type="Pfam" id="PF00431">
    <property type="entry name" value="CUB"/>
    <property type="match status" value="1"/>
</dbReference>
<dbReference type="CDD" id="cd00041">
    <property type="entry name" value="CUB"/>
    <property type="match status" value="1"/>
</dbReference>
<keyword evidence="2" id="KW-1015">Disulfide bond</keyword>
<evidence type="ECO:0000256" key="2">
    <source>
        <dbReference type="ARBA" id="ARBA00023157"/>
    </source>
</evidence>
<dbReference type="InterPro" id="IPR035914">
    <property type="entry name" value="Sperma_CUB_dom_sf"/>
</dbReference>
<dbReference type="EMBL" id="MU827822">
    <property type="protein sequence ID" value="KAJ7321800.1"/>
    <property type="molecule type" value="Genomic_DNA"/>
</dbReference>
<keyword evidence="1" id="KW-0677">Repeat</keyword>
<comment type="caution">
    <text evidence="5">The sequence shown here is derived from an EMBL/GenBank/DDBJ whole genome shotgun (WGS) entry which is preliminary data.</text>
</comment>
<evidence type="ECO:0000256" key="1">
    <source>
        <dbReference type="ARBA" id="ARBA00022737"/>
    </source>
</evidence>